<evidence type="ECO:0000313" key="1">
    <source>
        <dbReference type="EMBL" id="QHT07121.1"/>
    </source>
</evidence>
<accession>A0A6C0CRN6</accession>
<name>A0A6C0CRN6_9ZZZZ</name>
<dbReference type="AlphaFoldDB" id="A0A6C0CRN6"/>
<dbReference type="EMBL" id="MN739479">
    <property type="protein sequence ID" value="QHT07121.1"/>
    <property type="molecule type" value="Genomic_DNA"/>
</dbReference>
<sequence length="218" mass="25804">MEQFYIDHLKQSFENAEQCISKINQDILNLEGMTGVYTRHFYNNLLNFEDARYLEIGTWKGSSVCSAMYGNNAKVICIDHFGEGEQRGVREAFYQNFDKFKGQNDATFIEQDSFTVDISKFPFKFNIYMYDGNHEYDSHYRALSYYYECLDNTFIYIVDDWNTQCIRDGTHAAFKALNFKILYEKELRLTYNNQHTPPEIAHKTWWNGVYMAVLQKSV</sequence>
<reference evidence="1" key="1">
    <citation type="journal article" date="2020" name="Nature">
        <title>Giant virus diversity and host interactions through global metagenomics.</title>
        <authorList>
            <person name="Schulz F."/>
            <person name="Roux S."/>
            <person name="Paez-Espino D."/>
            <person name="Jungbluth S."/>
            <person name="Walsh D.A."/>
            <person name="Denef V.J."/>
            <person name="McMahon K.D."/>
            <person name="Konstantinidis K.T."/>
            <person name="Eloe-Fadrosh E.A."/>
            <person name="Kyrpides N.C."/>
            <person name="Woyke T."/>
        </authorList>
    </citation>
    <scope>NUCLEOTIDE SEQUENCE</scope>
    <source>
        <strain evidence="1">GVMAG-M-3300021962-46</strain>
    </source>
</reference>
<dbReference type="Gene3D" id="3.40.50.150">
    <property type="entry name" value="Vaccinia Virus protein VP39"/>
    <property type="match status" value="1"/>
</dbReference>
<proteinExistence type="predicted"/>
<dbReference type="InterPro" id="IPR029063">
    <property type="entry name" value="SAM-dependent_MTases_sf"/>
</dbReference>
<evidence type="ECO:0008006" key="2">
    <source>
        <dbReference type="Google" id="ProtNLM"/>
    </source>
</evidence>
<organism evidence="1">
    <name type="scientific">viral metagenome</name>
    <dbReference type="NCBI Taxonomy" id="1070528"/>
    <lineage>
        <taxon>unclassified sequences</taxon>
        <taxon>metagenomes</taxon>
        <taxon>organismal metagenomes</taxon>
    </lineage>
</organism>
<dbReference type="Pfam" id="PF13578">
    <property type="entry name" value="Methyltransf_24"/>
    <property type="match status" value="1"/>
</dbReference>
<dbReference type="SUPFAM" id="SSF53335">
    <property type="entry name" value="S-adenosyl-L-methionine-dependent methyltransferases"/>
    <property type="match status" value="1"/>
</dbReference>
<protein>
    <recommendedName>
        <fullName evidence="2">Methyltransferase</fullName>
    </recommendedName>
</protein>